<dbReference type="EMBL" id="CAJGYM010000005">
    <property type="protein sequence ID" value="CAD6186947.1"/>
    <property type="molecule type" value="Genomic_DNA"/>
</dbReference>
<gene>
    <name evidence="2" type="ORF">CAUJ_LOCUS2866</name>
</gene>
<dbReference type="AlphaFoldDB" id="A0A8S1GTL9"/>
<protein>
    <submittedName>
        <fullName evidence="2">Uncharacterized protein</fullName>
    </submittedName>
</protein>
<name>A0A8S1GTL9_9PELO</name>
<accession>A0A8S1GTL9</accession>
<proteinExistence type="predicted"/>
<reference evidence="2" key="1">
    <citation type="submission" date="2020-10" db="EMBL/GenBank/DDBJ databases">
        <authorList>
            <person name="Kikuchi T."/>
        </authorList>
    </citation>
    <scope>NUCLEOTIDE SEQUENCE</scope>
    <source>
        <strain evidence="2">NKZ352</strain>
    </source>
</reference>
<evidence type="ECO:0000313" key="2">
    <source>
        <dbReference type="EMBL" id="CAD6186947.1"/>
    </source>
</evidence>
<keyword evidence="3" id="KW-1185">Reference proteome</keyword>
<evidence type="ECO:0000256" key="1">
    <source>
        <dbReference type="SAM" id="MobiDB-lite"/>
    </source>
</evidence>
<comment type="caution">
    <text evidence="2">The sequence shown here is derived from an EMBL/GenBank/DDBJ whole genome shotgun (WGS) entry which is preliminary data.</text>
</comment>
<sequence>MTRRMAKCSSEGARDGGSSLERIARSMSYDARRAKRSRLTRARPVLGDSDRQSSRHTAFQGNTLSSSLSTIPLCSGAVHGRTLVKGHTVSNCTPRFGNSSSLNIMNMK</sequence>
<organism evidence="2 3">
    <name type="scientific">Caenorhabditis auriculariae</name>
    <dbReference type="NCBI Taxonomy" id="2777116"/>
    <lineage>
        <taxon>Eukaryota</taxon>
        <taxon>Metazoa</taxon>
        <taxon>Ecdysozoa</taxon>
        <taxon>Nematoda</taxon>
        <taxon>Chromadorea</taxon>
        <taxon>Rhabditida</taxon>
        <taxon>Rhabditina</taxon>
        <taxon>Rhabditomorpha</taxon>
        <taxon>Rhabditoidea</taxon>
        <taxon>Rhabditidae</taxon>
        <taxon>Peloderinae</taxon>
        <taxon>Caenorhabditis</taxon>
    </lineage>
</organism>
<evidence type="ECO:0000313" key="3">
    <source>
        <dbReference type="Proteomes" id="UP000835052"/>
    </source>
</evidence>
<feature type="region of interest" description="Disordered" evidence="1">
    <location>
        <begin position="1"/>
        <end position="62"/>
    </location>
</feature>
<dbReference type="Proteomes" id="UP000835052">
    <property type="component" value="Unassembled WGS sequence"/>
</dbReference>